<dbReference type="OrthoDB" id="2750812at2759"/>
<feature type="transmembrane region" description="Helical" evidence="1">
    <location>
        <begin position="81"/>
        <end position="103"/>
    </location>
</feature>
<feature type="transmembrane region" description="Helical" evidence="1">
    <location>
        <begin position="210"/>
        <end position="235"/>
    </location>
</feature>
<keyword evidence="4" id="KW-1185">Reference proteome</keyword>
<evidence type="ECO:0000313" key="3">
    <source>
        <dbReference type="EMBL" id="OSC97694.1"/>
    </source>
</evidence>
<dbReference type="Proteomes" id="UP000193067">
    <property type="component" value="Unassembled WGS sequence"/>
</dbReference>
<feature type="transmembrane region" description="Helical" evidence="1">
    <location>
        <begin position="115"/>
        <end position="138"/>
    </location>
</feature>
<dbReference type="AlphaFoldDB" id="A0A1Y2I988"/>
<name>A0A1Y2I988_TRAC3</name>
<evidence type="ECO:0000313" key="4">
    <source>
        <dbReference type="Proteomes" id="UP000193067"/>
    </source>
</evidence>
<keyword evidence="1" id="KW-1133">Transmembrane helix</keyword>
<feature type="transmembrane region" description="Helical" evidence="1">
    <location>
        <begin position="43"/>
        <end position="61"/>
    </location>
</feature>
<feature type="transmembrane region" description="Helical" evidence="1">
    <location>
        <begin position="167"/>
        <end position="189"/>
    </location>
</feature>
<gene>
    <name evidence="3" type="ORF">PYCCODRAFT_1107152</name>
</gene>
<evidence type="ECO:0000259" key="2">
    <source>
        <dbReference type="Pfam" id="PF20151"/>
    </source>
</evidence>
<sequence>MASLTSPNYPLLASASLLYYDHLLTFSEEVKILWCTKWSLSTVFYSVIRYGTIAVSTLSLVHNLKYGVNANNLWAADSCHAFVGVIVALNMLNFVAVSAFVALRISAIWSHNWYLGGFLFVTGLCNPAAVPELLAFAFNSVPIPWPLAACGIPPDDSSPLQRVTYEYFPLLVSIVNIAYEFLCFSLTALKTRALHEEQWKMGMRERLPTILICDGTIYFGVLSTLAILNIAAALVPSGSISHLFLRNAIVMSRVHTDPYNPLSGRH</sequence>
<dbReference type="EMBL" id="KZ084147">
    <property type="protein sequence ID" value="OSC97694.1"/>
    <property type="molecule type" value="Genomic_DNA"/>
</dbReference>
<feature type="domain" description="DUF6533" evidence="2">
    <location>
        <begin position="11"/>
        <end position="54"/>
    </location>
</feature>
<reference evidence="3 4" key="1">
    <citation type="journal article" date="2015" name="Biotechnol. Biofuels">
        <title>Enhanced degradation of softwood versus hardwood by the white-rot fungus Pycnoporus coccineus.</title>
        <authorList>
            <person name="Couturier M."/>
            <person name="Navarro D."/>
            <person name="Chevret D."/>
            <person name="Henrissat B."/>
            <person name="Piumi F."/>
            <person name="Ruiz-Duenas F.J."/>
            <person name="Martinez A.T."/>
            <person name="Grigoriev I.V."/>
            <person name="Riley R."/>
            <person name="Lipzen A."/>
            <person name="Berrin J.G."/>
            <person name="Master E.R."/>
            <person name="Rosso M.N."/>
        </authorList>
    </citation>
    <scope>NUCLEOTIDE SEQUENCE [LARGE SCALE GENOMIC DNA]</scope>
    <source>
        <strain evidence="3 4">BRFM310</strain>
    </source>
</reference>
<dbReference type="Pfam" id="PF20151">
    <property type="entry name" value="DUF6533"/>
    <property type="match status" value="1"/>
</dbReference>
<keyword evidence="1" id="KW-0472">Membrane</keyword>
<accession>A0A1Y2I988</accession>
<keyword evidence="1" id="KW-0812">Transmembrane</keyword>
<evidence type="ECO:0000256" key="1">
    <source>
        <dbReference type="SAM" id="Phobius"/>
    </source>
</evidence>
<organism evidence="3 4">
    <name type="scientific">Trametes coccinea (strain BRFM310)</name>
    <name type="common">Pycnoporus coccineus</name>
    <dbReference type="NCBI Taxonomy" id="1353009"/>
    <lineage>
        <taxon>Eukaryota</taxon>
        <taxon>Fungi</taxon>
        <taxon>Dikarya</taxon>
        <taxon>Basidiomycota</taxon>
        <taxon>Agaricomycotina</taxon>
        <taxon>Agaricomycetes</taxon>
        <taxon>Polyporales</taxon>
        <taxon>Polyporaceae</taxon>
        <taxon>Trametes</taxon>
    </lineage>
</organism>
<proteinExistence type="predicted"/>
<dbReference type="InterPro" id="IPR045340">
    <property type="entry name" value="DUF6533"/>
</dbReference>
<protein>
    <recommendedName>
        <fullName evidence="2">DUF6533 domain-containing protein</fullName>
    </recommendedName>
</protein>